<accession>A0AAD8X231</accession>
<feature type="domain" description="RNase III" evidence="13">
    <location>
        <begin position="59"/>
        <end position="207"/>
    </location>
</feature>
<dbReference type="Gene3D" id="3.30.160.20">
    <property type="match status" value="2"/>
</dbReference>
<comment type="caution">
    <text evidence="14">The sequence shown here is derived from an EMBL/GenBank/DDBJ whole genome shotgun (WGS) entry which is preliminary data.</text>
</comment>
<dbReference type="SMART" id="SM00358">
    <property type="entry name" value="DSRM"/>
    <property type="match status" value="2"/>
</dbReference>
<protein>
    <submittedName>
        <fullName evidence="14">Uncharacterized protein</fullName>
    </submittedName>
</protein>
<evidence type="ECO:0000256" key="1">
    <source>
        <dbReference type="ARBA" id="ARBA00001936"/>
    </source>
</evidence>
<keyword evidence="15" id="KW-1185">Reference proteome</keyword>
<keyword evidence="5" id="KW-0255">Endonuclease</keyword>
<evidence type="ECO:0000256" key="8">
    <source>
        <dbReference type="ARBA" id="ARBA00022884"/>
    </source>
</evidence>
<dbReference type="PROSITE" id="PS50137">
    <property type="entry name" value="DS_RBD"/>
    <property type="match status" value="2"/>
</dbReference>
<evidence type="ECO:0000256" key="3">
    <source>
        <dbReference type="ARBA" id="ARBA00022722"/>
    </source>
</evidence>
<dbReference type="PANTHER" id="PTHR14950:SF49">
    <property type="entry name" value="RIBONUCLEASE 3-LIKE PROTEIN 2-RELATED"/>
    <property type="match status" value="1"/>
</dbReference>
<dbReference type="PROSITE" id="PS00517">
    <property type="entry name" value="RNASE_3_1"/>
    <property type="match status" value="1"/>
</dbReference>
<evidence type="ECO:0000259" key="13">
    <source>
        <dbReference type="PROSITE" id="PS50142"/>
    </source>
</evidence>
<evidence type="ECO:0000256" key="11">
    <source>
        <dbReference type="SAM" id="MobiDB-lite"/>
    </source>
</evidence>
<feature type="domain" description="DRBM" evidence="12">
    <location>
        <begin position="320"/>
        <end position="393"/>
    </location>
</feature>
<dbReference type="PANTHER" id="PTHR14950">
    <property type="entry name" value="DICER-RELATED"/>
    <property type="match status" value="1"/>
</dbReference>
<keyword evidence="7" id="KW-0460">Magnesium</keyword>
<keyword evidence="3" id="KW-0540">Nuclease</keyword>
<sequence>MSPIAPDTTTPLNPSKGLKRPRAEPGMAPGSRKRASPQPDPVPVTLALPGFVADRSEAAARVERLLQYQFRDRSLLEEALTHQSFADAAASYQRLEFVGDAVLGLAFSNFLYLTNPTLGPGALSSLRAANISTEKLARVAVRHDFYPLLRRNCPRLDLMVGQFTESVKQELEDDLGTAPYGGSVVKAPKVLADIVEAIAAAVYVDCTFNLVKLWQVTRFLFEPIITAETIDEQPVSTLHELCQKHGKVAQFKTWQKGGTTVANVFVDGTLVGMGSSEQRVIAKLNAARDAVGKLLGEAKQQVLTTGVGHVSGVEVGELRECKQKLHEQCIMKRWSKPIYKLEKEDGPAHDRKFLYSVQVQAQGHTYVTLGEPFSRVKDAENSGAQEMLKLLSKQVAISGE</sequence>
<keyword evidence="4" id="KW-0479">Metal-binding</keyword>
<name>A0AAD8X231_LOLMU</name>
<evidence type="ECO:0000256" key="9">
    <source>
        <dbReference type="ARBA" id="ARBA00023211"/>
    </source>
</evidence>
<evidence type="ECO:0000313" key="14">
    <source>
        <dbReference type="EMBL" id="KAK1693948.1"/>
    </source>
</evidence>
<dbReference type="EMBL" id="JAUUTY010000001">
    <property type="protein sequence ID" value="KAK1693948.1"/>
    <property type="molecule type" value="Genomic_DNA"/>
</dbReference>
<dbReference type="GO" id="GO:0005737">
    <property type="term" value="C:cytoplasm"/>
    <property type="evidence" value="ECO:0007669"/>
    <property type="project" value="TreeGrafter"/>
</dbReference>
<dbReference type="GO" id="GO:0046872">
    <property type="term" value="F:metal ion binding"/>
    <property type="evidence" value="ECO:0007669"/>
    <property type="project" value="UniProtKB-KW"/>
</dbReference>
<dbReference type="PROSITE" id="PS50142">
    <property type="entry name" value="RNASE_3_2"/>
    <property type="match status" value="1"/>
</dbReference>
<evidence type="ECO:0000256" key="7">
    <source>
        <dbReference type="ARBA" id="ARBA00022842"/>
    </source>
</evidence>
<evidence type="ECO:0000256" key="5">
    <source>
        <dbReference type="ARBA" id="ARBA00022759"/>
    </source>
</evidence>
<dbReference type="InterPro" id="IPR014720">
    <property type="entry name" value="dsRBD_dom"/>
</dbReference>
<reference evidence="14" key="1">
    <citation type="submission" date="2023-07" db="EMBL/GenBank/DDBJ databases">
        <title>A chromosome-level genome assembly of Lolium multiflorum.</title>
        <authorList>
            <person name="Chen Y."/>
            <person name="Copetti D."/>
            <person name="Kolliker R."/>
            <person name="Studer B."/>
        </authorList>
    </citation>
    <scope>NUCLEOTIDE SEQUENCE</scope>
    <source>
        <strain evidence="14">02402/16</strain>
        <tissue evidence="14">Leaf</tissue>
    </source>
</reference>
<evidence type="ECO:0000256" key="4">
    <source>
        <dbReference type="ARBA" id="ARBA00022723"/>
    </source>
</evidence>
<keyword evidence="9" id="KW-0464">Manganese</keyword>
<gene>
    <name evidence="14" type="ORF">QYE76_010645</name>
</gene>
<keyword evidence="8 10" id="KW-0694">RNA-binding</keyword>
<dbReference type="GO" id="GO:0005634">
    <property type="term" value="C:nucleus"/>
    <property type="evidence" value="ECO:0007669"/>
    <property type="project" value="TreeGrafter"/>
</dbReference>
<dbReference type="Pfam" id="PF00636">
    <property type="entry name" value="Ribonuclease_3"/>
    <property type="match status" value="1"/>
</dbReference>
<dbReference type="SMART" id="SM00535">
    <property type="entry name" value="RIBOc"/>
    <property type="match status" value="1"/>
</dbReference>
<evidence type="ECO:0000256" key="2">
    <source>
        <dbReference type="ARBA" id="ARBA00001946"/>
    </source>
</evidence>
<dbReference type="Pfam" id="PF14709">
    <property type="entry name" value="DND1_DSRM"/>
    <property type="match status" value="1"/>
</dbReference>
<comment type="cofactor">
    <cofactor evidence="1">
        <name>Mn(2+)</name>
        <dbReference type="ChEBI" id="CHEBI:29035"/>
    </cofactor>
</comment>
<dbReference type="SUPFAM" id="SSF54768">
    <property type="entry name" value="dsRNA-binding domain-like"/>
    <property type="match status" value="2"/>
</dbReference>
<dbReference type="FunFam" id="1.10.1520.10:FF:000004">
    <property type="entry name" value="Endoribonuclease dicer-like 1"/>
    <property type="match status" value="1"/>
</dbReference>
<comment type="cofactor">
    <cofactor evidence="2">
        <name>Mg(2+)</name>
        <dbReference type="ChEBI" id="CHEBI:18420"/>
    </cofactor>
</comment>
<dbReference type="GO" id="GO:0003723">
    <property type="term" value="F:RNA binding"/>
    <property type="evidence" value="ECO:0007669"/>
    <property type="project" value="UniProtKB-UniRule"/>
</dbReference>
<evidence type="ECO:0000256" key="6">
    <source>
        <dbReference type="ARBA" id="ARBA00022801"/>
    </source>
</evidence>
<proteinExistence type="predicted"/>
<dbReference type="GO" id="GO:0004525">
    <property type="term" value="F:ribonuclease III activity"/>
    <property type="evidence" value="ECO:0007669"/>
    <property type="project" value="InterPro"/>
</dbReference>
<evidence type="ECO:0000256" key="10">
    <source>
        <dbReference type="PROSITE-ProRule" id="PRU00266"/>
    </source>
</evidence>
<dbReference type="InterPro" id="IPR036389">
    <property type="entry name" value="RNase_III_sf"/>
</dbReference>
<evidence type="ECO:0000313" key="15">
    <source>
        <dbReference type="Proteomes" id="UP001231189"/>
    </source>
</evidence>
<feature type="region of interest" description="Disordered" evidence="11">
    <location>
        <begin position="1"/>
        <end position="41"/>
    </location>
</feature>
<dbReference type="SUPFAM" id="SSF69065">
    <property type="entry name" value="RNase III domain-like"/>
    <property type="match status" value="1"/>
</dbReference>
<dbReference type="GO" id="GO:0030422">
    <property type="term" value="P:siRNA processing"/>
    <property type="evidence" value="ECO:0007669"/>
    <property type="project" value="TreeGrafter"/>
</dbReference>
<feature type="domain" description="DRBM" evidence="12">
    <location>
        <begin position="233"/>
        <end position="296"/>
    </location>
</feature>
<organism evidence="14 15">
    <name type="scientific">Lolium multiflorum</name>
    <name type="common">Italian ryegrass</name>
    <name type="synonym">Lolium perenne subsp. multiflorum</name>
    <dbReference type="NCBI Taxonomy" id="4521"/>
    <lineage>
        <taxon>Eukaryota</taxon>
        <taxon>Viridiplantae</taxon>
        <taxon>Streptophyta</taxon>
        <taxon>Embryophyta</taxon>
        <taxon>Tracheophyta</taxon>
        <taxon>Spermatophyta</taxon>
        <taxon>Magnoliopsida</taxon>
        <taxon>Liliopsida</taxon>
        <taxon>Poales</taxon>
        <taxon>Poaceae</taxon>
        <taxon>BOP clade</taxon>
        <taxon>Pooideae</taxon>
        <taxon>Poodae</taxon>
        <taxon>Poeae</taxon>
        <taxon>Poeae Chloroplast Group 2 (Poeae type)</taxon>
        <taxon>Loliodinae</taxon>
        <taxon>Loliinae</taxon>
        <taxon>Lolium</taxon>
    </lineage>
</organism>
<keyword evidence="6" id="KW-0378">Hydrolase</keyword>
<dbReference type="Pfam" id="PF00035">
    <property type="entry name" value="dsrm"/>
    <property type="match status" value="1"/>
</dbReference>
<dbReference type="CDD" id="cd00593">
    <property type="entry name" value="RIBOc"/>
    <property type="match status" value="1"/>
</dbReference>
<dbReference type="AlphaFoldDB" id="A0AAD8X231"/>
<dbReference type="Gene3D" id="1.10.1520.10">
    <property type="entry name" value="Ribonuclease III domain"/>
    <property type="match status" value="1"/>
</dbReference>
<dbReference type="Proteomes" id="UP001231189">
    <property type="component" value="Unassembled WGS sequence"/>
</dbReference>
<evidence type="ECO:0000259" key="12">
    <source>
        <dbReference type="PROSITE" id="PS50137"/>
    </source>
</evidence>
<dbReference type="InterPro" id="IPR000999">
    <property type="entry name" value="RNase_III_dom"/>
</dbReference>